<protein>
    <submittedName>
        <fullName evidence="2">Myb-like protein aa</fullName>
    </submittedName>
</protein>
<evidence type="ECO:0000313" key="3">
    <source>
        <dbReference type="Proteomes" id="UP001146793"/>
    </source>
</evidence>
<evidence type="ECO:0000256" key="1">
    <source>
        <dbReference type="SAM" id="MobiDB-lite"/>
    </source>
</evidence>
<reference evidence="2" key="1">
    <citation type="submission" date="2022-08" db="EMBL/GenBank/DDBJ databases">
        <title>Novel sulphate-reducing endosymbionts in the free-living metamonad Anaeramoeba.</title>
        <authorList>
            <person name="Jerlstrom-Hultqvist J."/>
            <person name="Cepicka I."/>
            <person name="Gallot-Lavallee L."/>
            <person name="Salas-Leiva D."/>
            <person name="Curtis B.A."/>
            <person name="Zahonova K."/>
            <person name="Pipaliya S."/>
            <person name="Dacks J."/>
            <person name="Roger A.J."/>
        </authorList>
    </citation>
    <scope>NUCLEOTIDE SEQUENCE</scope>
    <source>
        <strain evidence="2">Busselton2</strain>
    </source>
</reference>
<organism evidence="2 3">
    <name type="scientific">Anaeramoeba flamelloides</name>
    <dbReference type="NCBI Taxonomy" id="1746091"/>
    <lineage>
        <taxon>Eukaryota</taxon>
        <taxon>Metamonada</taxon>
        <taxon>Anaeramoebidae</taxon>
        <taxon>Anaeramoeba</taxon>
    </lineage>
</organism>
<feature type="compositionally biased region" description="Polar residues" evidence="1">
    <location>
        <begin position="299"/>
        <end position="308"/>
    </location>
</feature>
<sequence>MQNSHAQKFRYKMLRSFLYQTFIRSGHSPQESRERVLRIEKTAQKASLLSNQRNPVEALMDHIVSQDQRFNGTSNKAALKIKLTNSVESHLLNELRKRVIMTKPYHPALQLLGKPNPNKSRDSISEKKRKIFRDLAEIARIVVSKRAIPSKELDQYFSQWITYQTFIETAKTITHKQIKKQKQKLQLQQQQQQQQPQTQQQQFQQQQQQQQQQQNLNANNTSRIGVKTPQRNLRSSNTTAQPSKGNIGKTLKQEIGSKRNTGLSNQKGLANKGRQKNINLTNKNKGQTNTTTQKKELKSQQLTRPSLEQQKDKINEFLTTVNNVEVKNKEILREVGLFSSQLVSVNQRESHIPSSLKLNKKNNQNNKSNLLQNQEFLLKRRRISSNTSKKLSQIDSFPINNEKFF</sequence>
<proteinExistence type="predicted"/>
<comment type="caution">
    <text evidence="2">The sequence shown here is derived from an EMBL/GenBank/DDBJ whole genome shotgun (WGS) entry which is preliminary data.</text>
</comment>
<name>A0AAV7ZFE2_9EUKA</name>
<dbReference type="Proteomes" id="UP001146793">
    <property type="component" value="Unassembled WGS sequence"/>
</dbReference>
<feature type="compositionally biased region" description="Low complexity" evidence="1">
    <location>
        <begin position="279"/>
        <end position="292"/>
    </location>
</feature>
<evidence type="ECO:0000313" key="2">
    <source>
        <dbReference type="EMBL" id="KAJ3438963.1"/>
    </source>
</evidence>
<dbReference type="SUPFAM" id="SSF81995">
    <property type="entry name" value="beta-sandwich domain of Sec23/24"/>
    <property type="match status" value="1"/>
</dbReference>
<feature type="compositionally biased region" description="Polar residues" evidence="1">
    <location>
        <begin position="258"/>
        <end position="268"/>
    </location>
</feature>
<feature type="compositionally biased region" description="Polar residues" evidence="1">
    <location>
        <begin position="215"/>
        <end position="244"/>
    </location>
</feature>
<gene>
    <name evidence="2" type="ORF">M0812_14978</name>
</gene>
<dbReference type="EMBL" id="JANTQA010000032">
    <property type="protein sequence ID" value="KAJ3438963.1"/>
    <property type="molecule type" value="Genomic_DNA"/>
</dbReference>
<dbReference type="AlphaFoldDB" id="A0AAV7ZFE2"/>
<feature type="region of interest" description="Disordered" evidence="1">
    <location>
        <begin position="210"/>
        <end position="308"/>
    </location>
</feature>
<accession>A0AAV7ZFE2</accession>